<protein>
    <submittedName>
        <fullName evidence="1">Uncharacterized protein</fullName>
    </submittedName>
</protein>
<dbReference type="AlphaFoldDB" id="A0A6A6HUH0"/>
<sequence length="101" mass="10937">MAVPFDAIAQNPIGNGLDEPRDALKPICNKMGICGFPNLRENAALLEASSGVRDLIVRLIFSLQSLPAAETLRSRTSRGSLRAVVSSDFDFEPVIPLLEEL</sequence>
<dbReference type="EMBL" id="ML987212">
    <property type="protein sequence ID" value="KAF2241422.1"/>
    <property type="molecule type" value="Genomic_DNA"/>
</dbReference>
<dbReference type="OrthoDB" id="10385982at2759"/>
<proteinExistence type="predicted"/>
<dbReference type="Proteomes" id="UP000800094">
    <property type="component" value="Unassembled WGS sequence"/>
</dbReference>
<evidence type="ECO:0000313" key="2">
    <source>
        <dbReference type="Proteomes" id="UP000800094"/>
    </source>
</evidence>
<accession>A0A6A6HUH0</accession>
<dbReference type="RefSeq" id="XP_033676426.1">
    <property type="nucleotide sequence ID" value="XM_033834190.1"/>
</dbReference>
<keyword evidence="2" id="KW-1185">Reference proteome</keyword>
<name>A0A6A6HUH0_9PLEO</name>
<gene>
    <name evidence="1" type="ORF">BU26DRAFT_571902</name>
</gene>
<reference evidence="1" key="1">
    <citation type="journal article" date="2020" name="Stud. Mycol.">
        <title>101 Dothideomycetes genomes: a test case for predicting lifestyles and emergence of pathogens.</title>
        <authorList>
            <person name="Haridas S."/>
            <person name="Albert R."/>
            <person name="Binder M."/>
            <person name="Bloem J."/>
            <person name="Labutti K."/>
            <person name="Salamov A."/>
            <person name="Andreopoulos B."/>
            <person name="Baker S."/>
            <person name="Barry K."/>
            <person name="Bills G."/>
            <person name="Bluhm B."/>
            <person name="Cannon C."/>
            <person name="Castanera R."/>
            <person name="Culley D."/>
            <person name="Daum C."/>
            <person name="Ezra D."/>
            <person name="Gonzalez J."/>
            <person name="Henrissat B."/>
            <person name="Kuo A."/>
            <person name="Liang C."/>
            <person name="Lipzen A."/>
            <person name="Lutzoni F."/>
            <person name="Magnuson J."/>
            <person name="Mondo S."/>
            <person name="Nolan M."/>
            <person name="Ohm R."/>
            <person name="Pangilinan J."/>
            <person name="Park H.-J."/>
            <person name="Ramirez L."/>
            <person name="Alfaro M."/>
            <person name="Sun H."/>
            <person name="Tritt A."/>
            <person name="Yoshinaga Y."/>
            <person name="Zwiers L.-H."/>
            <person name="Turgeon B."/>
            <person name="Goodwin S."/>
            <person name="Spatafora J."/>
            <person name="Crous P."/>
            <person name="Grigoriev I."/>
        </authorList>
    </citation>
    <scope>NUCLEOTIDE SEQUENCE</scope>
    <source>
        <strain evidence="1">CBS 122368</strain>
    </source>
</reference>
<evidence type="ECO:0000313" key="1">
    <source>
        <dbReference type="EMBL" id="KAF2241422.1"/>
    </source>
</evidence>
<organism evidence="1 2">
    <name type="scientific">Trematosphaeria pertusa</name>
    <dbReference type="NCBI Taxonomy" id="390896"/>
    <lineage>
        <taxon>Eukaryota</taxon>
        <taxon>Fungi</taxon>
        <taxon>Dikarya</taxon>
        <taxon>Ascomycota</taxon>
        <taxon>Pezizomycotina</taxon>
        <taxon>Dothideomycetes</taxon>
        <taxon>Pleosporomycetidae</taxon>
        <taxon>Pleosporales</taxon>
        <taxon>Massarineae</taxon>
        <taxon>Trematosphaeriaceae</taxon>
        <taxon>Trematosphaeria</taxon>
    </lineage>
</organism>
<dbReference type="GeneID" id="54587520"/>